<evidence type="ECO:0000313" key="3">
    <source>
        <dbReference type="Proteomes" id="UP000314294"/>
    </source>
</evidence>
<dbReference type="AlphaFoldDB" id="A0A4Z2FHE0"/>
<gene>
    <name evidence="2" type="ORF">EYF80_049199</name>
</gene>
<dbReference type="Proteomes" id="UP000314294">
    <property type="component" value="Unassembled WGS sequence"/>
</dbReference>
<evidence type="ECO:0000256" key="1">
    <source>
        <dbReference type="SAM" id="MobiDB-lite"/>
    </source>
</evidence>
<name>A0A4Z2FHE0_9TELE</name>
<sequence>MGAGRRPAEASAAEETDKPSSEADKKGEDVGEEEKGQMGDGGRCVGWMVCFMSGRMKEDGKEEPGEERHAMDIMEGGTVCTPSLSSSPPASRNERLGVLPEPGADARYESAN</sequence>
<protein>
    <submittedName>
        <fullName evidence="2">Uncharacterized protein</fullName>
    </submittedName>
</protein>
<organism evidence="2 3">
    <name type="scientific">Liparis tanakae</name>
    <name type="common">Tanaka's snailfish</name>
    <dbReference type="NCBI Taxonomy" id="230148"/>
    <lineage>
        <taxon>Eukaryota</taxon>
        <taxon>Metazoa</taxon>
        <taxon>Chordata</taxon>
        <taxon>Craniata</taxon>
        <taxon>Vertebrata</taxon>
        <taxon>Euteleostomi</taxon>
        <taxon>Actinopterygii</taxon>
        <taxon>Neopterygii</taxon>
        <taxon>Teleostei</taxon>
        <taxon>Neoteleostei</taxon>
        <taxon>Acanthomorphata</taxon>
        <taxon>Eupercaria</taxon>
        <taxon>Perciformes</taxon>
        <taxon>Cottioidei</taxon>
        <taxon>Cottales</taxon>
        <taxon>Liparidae</taxon>
        <taxon>Liparis</taxon>
    </lineage>
</organism>
<feature type="compositionally biased region" description="Basic and acidic residues" evidence="1">
    <location>
        <begin position="15"/>
        <end position="37"/>
    </location>
</feature>
<feature type="compositionally biased region" description="Polar residues" evidence="1">
    <location>
        <begin position="80"/>
        <end position="90"/>
    </location>
</feature>
<reference evidence="2 3" key="1">
    <citation type="submission" date="2019-03" db="EMBL/GenBank/DDBJ databases">
        <title>First draft genome of Liparis tanakae, snailfish: a comprehensive survey of snailfish specific genes.</title>
        <authorList>
            <person name="Kim W."/>
            <person name="Song I."/>
            <person name="Jeong J.-H."/>
            <person name="Kim D."/>
            <person name="Kim S."/>
            <person name="Ryu S."/>
            <person name="Song J.Y."/>
            <person name="Lee S.K."/>
        </authorList>
    </citation>
    <scope>NUCLEOTIDE SEQUENCE [LARGE SCALE GENOMIC DNA]</scope>
    <source>
        <tissue evidence="2">Muscle</tissue>
    </source>
</reference>
<proteinExistence type="predicted"/>
<feature type="region of interest" description="Disordered" evidence="1">
    <location>
        <begin position="76"/>
        <end position="112"/>
    </location>
</feature>
<evidence type="ECO:0000313" key="2">
    <source>
        <dbReference type="EMBL" id="TNN40636.1"/>
    </source>
</evidence>
<comment type="caution">
    <text evidence="2">The sequence shown here is derived from an EMBL/GenBank/DDBJ whole genome shotgun (WGS) entry which is preliminary data.</text>
</comment>
<keyword evidence="3" id="KW-1185">Reference proteome</keyword>
<accession>A0A4Z2FHE0</accession>
<feature type="region of interest" description="Disordered" evidence="1">
    <location>
        <begin position="1"/>
        <end position="44"/>
    </location>
</feature>
<dbReference type="EMBL" id="SRLO01001172">
    <property type="protein sequence ID" value="TNN40636.1"/>
    <property type="molecule type" value="Genomic_DNA"/>
</dbReference>